<feature type="coiled-coil region" evidence="1">
    <location>
        <begin position="168"/>
        <end position="223"/>
    </location>
</feature>
<proteinExistence type="predicted"/>
<evidence type="ECO:0000313" key="5">
    <source>
        <dbReference type="Proteomes" id="UP000012043"/>
    </source>
</evidence>
<feature type="region of interest" description="Disordered" evidence="2">
    <location>
        <begin position="741"/>
        <end position="768"/>
    </location>
</feature>
<accession>J1Q4U6</accession>
<feature type="compositionally biased region" description="Basic and acidic residues" evidence="2">
    <location>
        <begin position="128"/>
        <end position="140"/>
    </location>
</feature>
<dbReference type="Proteomes" id="UP000012043">
    <property type="component" value="Unassembled WGS sequence"/>
</dbReference>
<dbReference type="InterPro" id="IPR020011">
    <property type="entry name" value="FimV_C"/>
</dbReference>
<name>J1Q4U6_9ALTE</name>
<feature type="region of interest" description="Disordered" evidence="2">
    <location>
        <begin position="128"/>
        <end position="147"/>
    </location>
</feature>
<feature type="compositionally biased region" description="Acidic residues" evidence="2">
    <location>
        <begin position="548"/>
        <end position="562"/>
    </location>
</feature>
<evidence type="ECO:0000256" key="3">
    <source>
        <dbReference type="SAM" id="SignalP"/>
    </source>
</evidence>
<organism evidence="4 5">
    <name type="scientific">Alishewanella aestuarii B11</name>
    <dbReference type="NCBI Taxonomy" id="1197174"/>
    <lineage>
        <taxon>Bacteria</taxon>
        <taxon>Pseudomonadati</taxon>
        <taxon>Pseudomonadota</taxon>
        <taxon>Gammaproteobacteria</taxon>
        <taxon>Alteromonadales</taxon>
        <taxon>Alteromonadaceae</taxon>
        <taxon>Alishewanella</taxon>
    </lineage>
</organism>
<feature type="signal peptide" evidence="3">
    <location>
        <begin position="1"/>
        <end position="20"/>
    </location>
</feature>
<evidence type="ECO:0000256" key="1">
    <source>
        <dbReference type="SAM" id="Coils"/>
    </source>
</evidence>
<dbReference type="PATRIC" id="fig|1197174.4.peg.979"/>
<gene>
    <name evidence="4" type="ORF">AEST_09990</name>
</gene>
<evidence type="ECO:0000313" key="4">
    <source>
        <dbReference type="EMBL" id="EJI86168.1"/>
    </source>
</evidence>
<feature type="region of interest" description="Disordered" evidence="2">
    <location>
        <begin position="534"/>
        <end position="591"/>
    </location>
</feature>
<dbReference type="EMBL" id="ALAB01000008">
    <property type="protein sequence ID" value="EJI86168.1"/>
    <property type="molecule type" value="Genomic_DNA"/>
</dbReference>
<protein>
    <recommendedName>
        <fullName evidence="6">LysM domain-containing protein</fullName>
    </recommendedName>
</protein>
<keyword evidence="3" id="KW-0732">Signal</keyword>
<evidence type="ECO:0008006" key="6">
    <source>
        <dbReference type="Google" id="ProtNLM"/>
    </source>
</evidence>
<sequence>MPVRILLVLLLVNFSTFAFSQSTPTQIRGPKSSDNAFIQQQFGPLTASDTLWRIAEQVKPNDSVTTYQVMYALFLKNPGAFNDANFNHLRPGAILILPDLREIRSVDAEQARRKAELDDQAWAERTRREAEARARAREQAAKPNQVQQQALTELNTLKDNYQSSMLLIEGIARENEQLRGSLGRLQQELEGLKAQLAEDSLLQQQLNQLLEQQQAILAEQEARRLAVLAAAQAQQQAASGSWLNNPLIWALAASFPAILALVGLLFWFKRRSQKTEEVISAATKEPVAPAGYQSPVPPLDSSQDFDDSLFTLDDSLLDDAFEPTPVAKASTSAAVEDGLSDFSDDILLDDLDVDVLSTDVLDVPQDDQLDFSLDDVSDAEVTPSSDDSTLPESADFNFDANNILSDTDLASLLAAEDEPEAEEIIEFAEPEAAAAPELTPAQVEREQTEFTDQDDIDNLLEEIELDWPQDPDTQAAELAVVAEPEITPDEFDAGLEEDSLQQADLLASESIEEIAGAEPRFDSSELEAFAEQLAAEGAQQDTTSLDELLTEDEERLQSELDDILIQAAEQTAIAGQHSASDEEDHSTELSDAAILDEEWLAEQEAEQELPLVTTSEAEADLLDTMAAPEIESDAEEVPSVDLTEAEDLSVQQPSEAMLAVENPSAVLDTYPELDLSDFDPEDEQQLALLSQQLENLTTDPDAEQLDTAVNELTPEELNLTDLEDSQFEQLLDELEHITPPAAEQDEPELQSDLASAEQDKQQEEIESTSDIALADTDFVEIDNLLSALEQPDNDESRFEQLNVDVGLDEFADIIGEHTKMDVDQEDNGFAAKLDLVRAYIEMDEPESATLLIDEILTSAAPEHVKDEARQLRPE</sequence>
<feature type="compositionally biased region" description="Low complexity" evidence="2">
    <location>
        <begin position="534"/>
        <end position="547"/>
    </location>
</feature>
<dbReference type="RefSeq" id="WP_008607461.1">
    <property type="nucleotide sequence ID" value="NZ_ALAB01000008.1"/>
</dbReference>
<dbReference type="AlphaFoldDB" id="J1Q4U6"/>
<dbReference type="Gene3D" id="1.20.58.2200">
    <property type="match status" value="1"/>
</dbReference>
<reference evidence="4 5" key="1">
    <citation type="journal article" date="2012" name="J. Bacteriol.">
        <title>Genome Sequence of Pectin-Degrading Alishewanella aestuarii Strain B11T, Isolated from Tidal Flat Sediment.</title>
        <authorList>
            <person name="Jung J."/>
            <person name="Choi S."/>
            <person name="Chun J."/>
            <person name="Park W."/>
        </authorList>
    </citation>
    <scope>NUCLEOTIDE SEQUENCE [LARGE SCALE GENOMIC DNA]</scope>
    <source>
        <strain evidence="4 5">B11</strain>
    </source>
</reference>
<dbReference type="NCBIfam" id="TIGR03504">
    <property type="entry name" value="FimV_Cterm"/>
    <property type="match status" value="1"/>
</dbReference>
<keyword evidence="1" id="KW-0175">Coiled coil</keyword>
<evidence type="ECO:0000256" key="2">
    <source>
        <dbReference type="SAM" id="MobiDB-lite"/>
    </source>
</evidence>
<dbReference type="InterPro" id="IPR038440">
    <property type="entry name" value="FimV_C_sf"/>
</dbReference>
<keyword evidence="5" id="KW-1185">Reference proteome</keyword>
<feature type="chain" id="PRO_5003745137" description="LysM domain-containing protein" evidence="3">
    <location>
        <begin position="21"/>
        <end position="874"/>
    </location>
</feature>
<dbReference type="InterPro" id="IPR020012">
    <property type="entry name" value="LysM_FimV"/>
</dbReference>
<comment type="caution">
    <text evidence="4">The sequence shown here is derived from an EMBL/GenBank/DDBJ whole genome shotgun (WGS) entry which is preliminary data.</text>
</comment>
<dbReference type="NCBIfam" id="TIGR03505">
    <property type="entry name" value="FimV_core"/>
    <property type="match status" value="1"/>
</dbReference>